<keyword evidence="1" id="KW-0812">Transmembrane</keyword>
<evidence type="ECO:0000313" key="2">
    <source>
        <dbReference type="EMBL" id="CAF3896252.1"/>
    </source>
</evidence>
<organism evidence="2 3">
    <name type="scientific">Rotaria sordida</name>
    <dbReference type="NCBI Taxonomy" id="392033"/>
    <lineage>
        <taxon>Eukaryota</taxon>
        <taxon>Metazoa</taxon>
        <taxon>Spiralia</taxon>
        <taxon>Gnathifera</taxon>
        <taxon>Rotifera</taxon>
        <taxon>Eurotatoria</taxon>
        <taxon>Bdelloidea</taxon>
        <taxon>Philodinida</taxon>
        <taxon>Philodinidae</taxon>
        <taxon>Rotaria</taxon>
    </lineage>
</organism>
<reference evidence="2" key="1">
    <citation type="submission" date="2021-02" db="EMBL/GenBank/DDBJ databases">
        <authorList>
            <person name="Nowell W R."/>
        </authorList>
    </citation>
    <scope>NUCLEOTIDE SEQUENCE</scope>
</reference>
<evidence type="ECO:0000256" key="1">
    <source>
        <dbReference type="SAM" id="Phobius"/>
    </source>
</evidence>
<accession>A0A819HCK3</accession>
<keyword evidence="1" id="KW-1133">Transmembrane helix</keyword>
<name>A0A819HCK3_9BILA</name>
<proteinExistence type="predicted"/>
<sequence>MAETVGNYVPLLELSDVYQANLTPSNTSNTNPSNSSSVLVNQNQNLSSSTTAQSINLDLESIPTVAAEQSGGLPTYGIIIIIATVVIVATAAISAPVIYFSLKVHFSCNAIPIIGGGEITTTILTTTDTTSTSTTDTTSTTETTTTPPCPTGYVRTPSGSCVNLLIDFNNCGSIGYVCASTYTSCSNGACSGAPAVQLTGAVAVPGWGGAYSVDDASLPLSLPFSISLYGYSTSTASVQSNGASLDIVSYSYFQVSDGGASATIGVQSSASGPSITYSVDSVTLPYGASTTSIPTLTLTFDTNAGTYTSSG</sequence>
<dbReference type="EMBL" id="CAJOBE010003708">
    <property type="protein sequence ID" value="CAF3896252.1"/>
    <property type="molecule type" value="Genomic_DNA"/>
</dbReference>
<protein>
    <submittedName>
        <fullName evidence="2">Uncharacterized protein</fullName>
    </submittedName>
</protein>
<dbReference type="AlphaFoldDB" id="A0A819HCK3"/>
<gene>
    <name evidence="2" type="ORF">FNK824_LOCUS20326</name>
</gene>
<evidence type="ECO:0000313" key="3">
    <source>
        <dbReference type="Proteomes" id="UP000663874"/>
    </source>
</evidence>
<dbReference type="Proteomes" id="UP000663874">
    <property type="component" value="Unassembled WGS sequence"/>
</dbReference>
<feature type="transmembrane region" description="Helical" evidence="1">
    <location>
        <begin position="76"/>
        <end position="102"/>
    </location>
</feature>
<keyword evidence="1" id="KW-0472">Membrane</keyword>
<comment type="caution">
    <text evidence="2">The sequence shown here is derived from an EMBL/GenBank/DDBJ whole genome shotgun (WGS) entry which is preliminary data.</text>
</comment>